<sequence length="324" mass="35060">MPLTDLPYEDLLEYRPEPAAPEGLDAFWADTLARARALGGEPSVTPVADALLPAFEVSDVRFPGYGGEPVAGWLLVPRGAAGPLPAVVEYLGYSQGRGLPLERLLFPSAGYAYLVMDTRGQGHDTPDPHPGDPQWFAGLMTRGVESPERYYYRRLYTDAVRAVDFVRGLPQVDADRVVVAGASQGGGLALATAALADGLVAAALVDVPFLQHFRRAVEIAGVGPYPEIAEYLGLHSREQVERTFATLAHFDGLHLASRASAPALFSVGLMDPVCPPSTVFASYHRYAGHKDIEVWRFADHAGGRSSQQRRQLEWLRDRGLGAKA</sequence>
<comment type="caution">
    <text evidence="2">The sequence shown here is derived from an EMBL/GenBank/DDBJ whole genome shotgun (WGS) entry which is preliminary data.</text>
</comment>
<dbReference type="RefSeq" id="WP_380231179.1">
    <property type="nucleotide sequence ID" value="NZ_JBHSVH010000002.1"/>
</dbReference>
<dbReference type="InterPro" id="IPR008391">
    <property type="entry name" value="AXE1_dom"/>
</dbReference>
<dbReference type="SUPFAM" id="SSF53474">
    <property type="entry name" value="alpha/beta-Hydrolases"/>
    <property type="match status" value="1"/>
</dbReference>
<dbReference type="PANTHER" id="PTHR40111:SF1">
    <property type="entry name" value="CEPHALOSPORIN-C DEACETYLASE"/>
    <property type="match status" value="1"/>
</dbReference>
<dbReference type="Pfam" id="PF05448">
    <property type="entry name" value="AXE1"/>
    <property type="match status" value="1"/>
</dbReference>
<gene>
    <name evidence="2" type="ORF">ACFQMG_13875</name>
</gene>
<evidence type="ECO:0000259" key="1">
    <source>
        <dbReference type="Pfam" id="PF05448"/>
    </source>
</evidence>
<evidence type="ECO:0000313" key="2">
    <source>
        <dbReference type="EMBL" id="MFC7180643.1"/>
    </source>
</evidence>
<protein>
    <submittedName>
        <fullName evidence="2">Acetylxylan esterase</fullName>
    </submittedName>
</protein>
<name>A0ABW2FWL8_9ACTN</name>
<feature type="domain" description="Acetyl xylan esterase" evidence="1">
    <location>
        <begin position="1"/>
        <end position="317"/>
    </location>
</feature>
<dbReference type="PANTHER" id="PTHR40111">
    <property type="entry name" value="CEPHALOSPORIN-C DEACETYLASE"/>
    <property type="match status" value="1"/>
</dbReference>
<dbReference type="InterPro" id="IPR039069">
    <property type="entry name" value="CE7"/>
</dbReference>
<dbReference type="Gene3D" id="3.40.50.1820">
    <property type="entry name" value="alpha/beta hydrolase"/>
    <property type="match status" value="1"/>
</dbReference>
<accession>A0ABW2FWL8</accession>
<dbReference type="EMBL" id="JBHTAJ010000022">
    <property type="protein sequence ID" value="MFC7180643.1"/>
    <property type="molecule type" value="Genomic_DNA"/>
</dbReference>
<organism evidence="2 3">
    <name type="scientific">Kitasatospora paranensis</name>
    <dbReference type="NCBI Taxonomy" id="258053"/>
    <lineage>
        <taxon>Bacteria</taxon>
        <taxon>Bacillati</taxon>
        <taxon>Actinomycetota</taxon>
        <taxon>Actinomycetes</taxon>
        <taxon>Kitasatosporales</taxon>
        <taxon>Streptomycetaceae</taxon>
        <taxon>Kitasatospora</taxon>
    </lineage>
</organism>
<dbReference type="InterPro" id="IPR029058">
    <property type="entry name" value="AB_hydrolase_fold"/>
</dbReference>
<keyword evidence="3" id="KW-1185">Reference proteome</keyword>
<dbReference type="Proteomes" id="UP001596435">
    <property type="component" value="Unassembled WGS sequence"/>
</dbReference>
<proteinExistence type="predicted"/>
<evidence type="ECO:0000313" key="3">
    <source>
        <dbReference type="Proteomes" id="UP001596435"/>
    </source>
</evidence>
<reference evidence="3" key="1">
    <citation type="journal article" date="2019" name="Int. J. Syst. Evol. Microbiol.">
        <title>The Global Catalogue of Microorganisms (GCM) 10K type strain sequencing project: providing services to taxonomists for standard genome sequencing and annotation.</title>
        <authorList>
            <consortium name="The Broad Institute Genomics Platform"/>
            <consortium name="The Broad Institute Genome Sequencing Center for Infectious Disease"/>
            <person name="Wu L."/>
            <person name="Ma J."/>
        </authorList>
    </citation>
    <scope>NUCLEOTIDE SEQUENCE [LARGE SCALE GENOMIC DNA]</scope>
    <source>
        <strain evidence="3">CGMCC 1.12859</strain>
    </source>
</reference>